<dbReference type="SUPFAM" id="SSF54637">
    <property type="entry name" value="Thioesterase/thiol ester dehydrase-isomerase"/>
    <property type="match status" value="1"/>
</dbReference>
<sequence length="169" mass="18574">MSLIPNLTEALSQLASSETLRRAWSLLRHAPGGGVLMGQILGNLAPYTGTIRPEVLELEEGYTRVRMRDRRAVRNHLRSVHAIALMNLGEVATGVAMMSSLPEGLRGIITHLEMDYLKKARGPITAECRAPIASANERREYDVQADLTDEAGQLVARARARWLIGPATH</sequence>
<dbReference type="Pfam" id="PF14539">
    <property type="entry name" value="DUF4442"/>
    <property type="match status" value="1"/>
</dbReference>
<name>A0ABY9WP07_9BACT</name>
<dbReference type="RefSeq" id="WP_395820562.1">
    <property type="nucleotide sequence ID" value="NZ_CP043494.1"/>
</dbReference>
<dbReference type="Gene3D" id="3.10.129.10">
    <property type="entry name" value="Hotdog Thioesterase"/>
    <property type="match status" value="1"/>
</dbReference>
<accession>A0ABY9WP07</accession>
<dbReference type="InterPro" id="IPR029069">
    <property type="entry name" value="HotDog_dom_sf"/>
</dbReference>
<keyword evidence="2" id="KW-1185">Reference proteome</keyword>
<evidence type="ECO:0000313" key="1">
    <source>
        <dbReference type="EMBL" id="WNG45535.1"/>
    </source>
</evidence>
<evidence type="ECO:0000313" key="2">
    <source>
        <dbReference type="Proteomes" id="UP001611383"/>
    </source>
</evidence>
<dbReference type="EMBL" id="CP043494">
    <property type="protein sequence ID" value="WNG45535.1"/>
    <property type="molecule type" value="Genomic_DNA"/>
</dbReference>
<dbReference type="InterPro" id="IPR027961">
    <property type="entry name" value="DUF4442"/>
</dbReference>
<dbReference type="CDD" id="cd03443">
    <property type="entry name" value="PaaI_thioesterase"/>
    <property type="match status" value="1"/>
</dbReference>
<protein>
    <submittedName>
        <fullName evidence="1">DUF4442 domain-containing protein</fullName>
    </submittedName>
</protein>
<gene>
    <name evidence="1" type="ORF">F0U60_16600</name>
</gene>
<dbReference type="Proteomes" id="UP001611383">
    <property type="component" value="Chromosome"/>
</dbReference>
<proteinExistence type="predicted"/>
<organism evidence="1 2">
    <name type="scientific">Archangium minus</name>
    <dbReference type="NCBI Taxonomy" id="83450"/>
    <lineage>
        <taxon>Bacteria</taxon>
        <taxon>Pseudomonadati</taxon>
        <taxon>Myxococcota</taxon>
        <taxon>Myxococcia</taxon>
        <taxon>Myxococcales</taxon>
        <taxon>Cystobacterineae</taxon>
        <taxon>Archangiaceae</taxon>
        <taxon>Archangium</taxon>
    </lineage>
</organism>
<reference evidence="1 2" key="1">
    <citation type="submission" date="2019-08" db="EMBL/GenBank/DDBJ databases">
        <title>Archangium and Cystobacter genomes.</title>
        <authorList>
            <person name="Chen I.-C.K."/>
            <person name="Wielgoss S."/>
        </authorList>
    </citation>
    <scope>NUCLEOTIDE SEQUENCE [LARGE SCALE GENOMIC DNA]</scope>
    <source>
        <strain evidence="1 2">Cbm 6</strain>
    </source>
</reference>